<dbReference type="EC" id="3.6.1.55" evidence="11"/>
<evidence type="ECO:0000256" key="2">
    <source>
        <dbReference type="ARBA" id="ARBA00005582"/>
    </source>
</evidence>
<keyword evidence="8" id="KW-0460">Magnesium</keyword>
<proteinExistence type="inferred from homology"/>
<dbReference type="PANTHER" id="PTHR47707">
    <property type="entry name" value="8-OXO-DGTP DIPHOSPHATASE"/>
    <property type="match status" value="1"/>
</dbReference>
<dbReference type="PROSITE" id="PS00893">
    <property type="entry name" value="NUDIX_BOX"/>
    <property type="match status" value="1"/>
</dbReference>
<evidence type="ECO:0000256" key="11">
    <source>
        <dbReference type="ARBA" id="ARBA00038905"/>
    </source>
</evidence>
<feature type="compositionally biased region" description="Gly residues" evidence="13">
    <location>
        <begin position="1"/>
        <end position="16"/>
    </location>
</feature>
<comment type="caution">
    <text evidence="15">The sequence shown here is derived from an EMBL/GenBank/DDBJ whole genome shotgun (WGS) entry which is preliminary data.</text>
</comment>
<dbReference type="PROSITE" id="PS51462">
    <property type="entry name" value="NUDIX"/>
    <property type="match status" value="1"/>
</dbReference>
<dbReference type="InterPro" id="IPR047127">
    <property type="entry name" value="MutT-like"/>
</dbReference>
<dbReference type="Pfam" id="PF00293">
    <property type="entry name" value="NUDIX"/>
    <property type="match status" value="1"/>
</dbReference>
<dbReference type="PRINTS" id="PR00502">
    <property type="entry name" value="NUDIXFAMILY"/>
</dbReference>
<dbReference type="InterPro" id="IPR000086">
    <property type="entry name" value="NUDIX_hydrolase_dom"/>
</dbReference>
<dbReference type="InterPro" id="IPR020084">
    <property type="entry name" value="NUDIX_hydrolase_CS"/>
</dbReference>
<keyword evidence="16" id="KW-1185">Reference proteome</keyword>
<evidence type="ECO:0000313" key="15">
    <source>
        <dbReference type="EMBL" id="GMA18422.1"/>
    </source>
</evidence>
<gene>
    <name evidence="15" type="ORF">GCM10025862_04430</name>
</gene>
<evidence type="ECO:0000256" key="4">
    <source>
        <dbReference type="ARBA" id="ARBA00022705"/>
    </source>
</evidence>
<dbReference type="PANTHER" id="PTHR47707:SF1">
    <property type="entry name" value="NUDIX HYDROLASE FAMILY PROTEIN"/>
    <property type="match status" value="1"/>
</dbReference>
<name>A0ABQ6HK86_9MICO</name>
<comment type="catalytic activity">
    <reaction evidence="10">
        <text>8-oxo-dGTP + H2O = 8-oxo-dGMP + diphosphate + H(+)</text>
        <dbReference type="Rhea" id="RHEA:31575"/>
        <dbReference type="ChEBI" id="CHEBI:15377"/>
        <dbReference type="ChEBI" id="CHEBI:15378"/>
        <dbReference type="ChEBI" id="CHEBI:33019"/>
        <dbReference type="ChEBI" id="CHEBI:63224"/>
        <dbReference type="ChEBI" id="CHEBI:77896"/>
        <dbReference type="EC" id="3.6.1.55"/>
    </reaction>
</comment>
<evidence type="ECO:0000256" key="12">
    <source>
        <dbReference type="RuleBase" id="RU003476"/>
    </source>
</evidence>
<evidence type="ECO:0000256" key="5">
    <source>
        <dbReference type="ARBA" id="ARBA00022723"/>
    </source>
</evidence>
<dbReference type="SUPFAM" id="SSF55811">
    <property type="entry name" value="Nudix"/>
    <property type="match status" value="1"/>
</dbReference>
<keyword evidence="4" id="KW-0235">DNA replication</keyword>
<dbReference type="EMBL" id="BSUJ01000001">
    <property type="protein sequence ID" value="GMA18422.1"/>
    <property type="molecule type" value="Genomic_DNA"/>
</dbReference>
<keyword evidence="5" id="KW-0479">Metal-binding</keyword>
<evidence type="ECO:0000256" key="10">
    <source>
        <dbReference type="ARBA" id="ARBA00035861"/>
    </source>
</evidence>
<feature type="region of interest" description="Disordered" evidence="13">
    <location>
        <begin position="1"/>
        <end position="42"/>
    </location>
</feature>
<reference evidence="16" key="1">
    <citation type="journal article" date="2019" name="Int. J. Syst. Evol. Microbiol.">
        <title>The Global Catalogue of Microorganisms (GCM) 10K type strain sequencing project: providing services to taxonomists for standard genome sequencing and annotation.</title>
        <authorList>
            <consortium name="The Broad Institute Genomics Platform"/>
            <consortium name="The Broad Institute Genome Sequencing Center for Infectious Disease"/>
            <person name="Wu L."/>
            <person name="Ma J."/>
        </authorList>
    </citation>
    <scope>NUCLEOTIDE SEQUENCE [LARGE SCALE GENOMIC DNA]</scope>
    <source>
        <strain evidence="16">NBRC 105830</strain>
    </source>
</reference>
<evidence type="ECO:0000256" key="3">
    <source>
        <dbReference type="ARBA" id="ARBA00022457"/>
    </source>
</evidence>
<evidence type="ECO:0000313" key="16">
    <source>
        <dbReference type="Proteomes" id="UP001157109"/>
    </source>
</evidence>
<protein>
    <recommendedName>
        <fullName evidence="11">8-oxo-dGTP diphosphatase</fullName>
        <ecNumber evidence="11">3.6.1.55</ecNumber>
    </recommendedName>
</protein>
<evidence type="ECO:0000256" key="9">
    <source>
        <dbReference type="ARBA" id="ARBA00023204"/>
    </source>
</evidence>
<sequence>MVGPGLVGRGALGWGMGPSVTDPRSHRRSGTMGDMAHSPAEQTPRIAVVGAAIVDDLHRPTRLLAARRTEPPALAGGWEFPGGKVDPGEGEIEALHREVREELGVEVALGEEITGPLPDGRWPLGGGYAIRVVLAAVTAGDPQPLEDHDALRWLGADELGSVPWLPADEPIVAVVRSRLSL</sequence>
<keyword evidence="3" id="KW-0515">Mutator protein</keyword>
<keyword evidence="7 12" id="KW-0378">Hydrolase</keyword>
<dbReference type="Gene3D" id="3.90.79.10">
    <property type="entry name" value="Nucleoside Triphosphate Pyrophosphohydrolase"/>
    <property type="match status" value="1"/>
</dbReference>
<dbReference type="CDD" id="cd03425">
    <property type="entry name" value="NUDIX_MutT_NudA_like"/>
    <property type="match status" value="1"/>
</dbReference>
<evidence type="ECO:0000256" key="8">
    <source>
        <dbReference type="ARBA" id="ARBA00022842"/>
    </source>
</evidence>
<evidence type="ECO:0000256" key="13">
    <source>
        <dbReference type="SAM" id="MobiDB-lite"/>
    </source>
</evidence>
<comment type="similarity">
    <text evidence="2 12">Belongs to the Nudix hydrolase family.</text>
</comment>
<dbReference type="InterPro" id="IPR020476">
    <property type="entry name" value="Nudix_hydrolase"/>
</dbReference>
<evidence type="ECO:0000256" key="7">
    <source>
        <dbReference type="ARBA" id="ARBA00022801"/>
    </source>
</evidence>
<evidence type="ECO:0000256" key="1">
    <source>
        <dbReference type="ARBA" id="ARBA00001946"/>
    </source>
</evidence>
<evidence type="ECO:0000256" key="6">
    <source>
        <dbReference type="ARBA" id="ARBA00022763"/>
    </source>
</evidence>
<feature type="domain" description="Nudix hydrolase" evidence="14">
    <location>
        <begin position="44"/>
        <end position="179"/>
    </location>
</feature>
<dbReference type="Proteomes" id="UP001157109">
    <property type="component" value="Unassembled WGS sequence"/>
</dbReference>
<dbReference type="InterPro" id="IPR015797">
    <property type="entry name" value="NUDIX_hydrolase-like_dom_sf"/>
</dbReference>
<comment type="cofactor">
    <cofactor evidence="1">
        <name>Mg(2+)</name>
        <dbReference type="ChEBI" id="CHEBI:18420"/>
    </cofactor>
</comment>
<organism evidence="15 16">
    <name type="scientific">Arsenicicoccus piscis</name>
    <dbReference type="NCBI Taxonomy" id="673954"/>
    <lineage>
        <taxon>Bacteria</taxon>
        <taxon>Bacillati</taxon>
        <taxon>Actinomycetota</taxon>
        <taxon>Actinomycetes</taxon>
        <taxon>Micrococcales</taxon>
        <taxon>Intrasporangiaceae</taxon>
        <taxon>Arsenicicoccus</taxon>
    </lineage>
</organism>
<evidence type="ECO:0000259" key="14">
    <source>
        <dbReference type="PROSITE" id="PS51462"/>
    </source>
</evidence>
<accession>A0ABQ6HK86</accession>
<keyword evidence="9" id="KW-0234">DNA repair</keyword>
<keyword evidence="6" id="KW-0227">DNA damage</keyword>